<keyword evidence="1" id="KW-0472">Membrane</keyword>
<keyword evidence="1" id="KW-1133">Transmembrane helix</keyword>
<evidence type="ECO:0000313" key="2">
    <source>
        <dbReference type="EMBL" id="VVN12977.1"/>
    </source>
</evidence>
<evidence type="ECO:0000256" key="1">
    <source>
        <dbReference type="SAM" id="Phobius"/>
    </source>
</evidence>
<dbReference type="Proteomes" id="UP000326241">
    <property type="component" value="Unassembled WGS sequence"/>
</dbReference>
<accession>A0A5E6V596</accession>
<evidence type="ECO:0008006" key="4">
    <source>
        <dbReference type="Google" id="ProtNLM"/>
    </source>
</evidence>
<dbReference type="EMBL" id="CABVGZ010000047">
    <property type="protein sequence ID" value="VVN12977.1"/>
    <property type="molecule type" value="Genomic_DNA"/>
</dbReference>
<reference evidence="2 3" key="1">
    <citation type="submission" date="2019-09" db="EMBL/GenBank/DDBJ databases">
        <authorList>
            <person name="Chandra G."/>
            <person name="Truman W A."/>
        </authorList>
    </citation>
    <scope>NUCLEOTIDE SEQUENCE [LARGE SCALE GENOMIC DNA]</scope>
    <source>
        <strain evidence="2">PS624</strain>
    </source>
</reference>
<dbReference type="AlphaFoldDB" id="A0A5E6V596"/>
<organism evidence="2 3">
    <name type="scientific">Pseudomonas fluorescens</name>
    <dbReference type="NCBI Taxonomy" id="294"/>
    <lineage>
        <taxon>Bacteria</taxon>
        <taxon>Pseudomonadati</taxon>
        <taxon>Pseudomonadota</taxon>
        <taxon>Gammaproteobacteria</taxon>
        <taxon>Pseudomonadales</taxon>
        <taxon>Pseudomonadaceae</taxon>
        <taxon>Pseudomonas</taxon>
    </lineage>
</organism>
<gene>
    <name evidence="2" type="ORF">PS624_03930</name>
</gene>
<proteinExistence type="predicted"/>
<name>A0A5E6V596_PSEFL</name>
<feature type="transmembrane region" description="Helical" evidence="1">
    <location>
        <begin position="85"/>
        <end position="111"/>
    </location>
</feature>
<protein>
    <recommendedName>
        <fullName evidence="4">Transmembrane protein</fullName>
    </recommendedName>
</protein>
<feature type="transmembrane region" description="Helical" evidence="1">
    <location>
        <begin position="141"/>
        <end position="167"/>
    </location>
</feature>
<feature type="transmembrane region" description="Helical" evidence="1">
    <location>
        <begin position="35"/>
        <end position="64"/>
    </location>
</feature>
<feature type="transmembrane region" description="Helical" evidence="1">
    <location>
        <begin position="117"/>
        <end position="134"/>
    </location>
</feature>
<evidence type="ECO:0000313" key="3">
    <source>
        <dbReference type="Proteomes" id="UP000326241"/>
    </source>
</evidence>
<sequence>MSRPVLRAWAPTVAVTVRTPRPAIVVRSVVGLPMLIVVAVLRALIAVVTLTRLLGLAHGVGPWLDRQAVGRQLRRRWRLAHRIGIVGRAILIAVLPLAIVVAVVLELAAVVATNDLVVLRARLILLRLILRWIVLRTRLIVAATALIVALMIRTVAAAIRAAILWLIGKRLHTDTQTQQTNTSQTPDARIHAFSHCGACKCKRTCH</sequence>
<keyword evidence="1" id="KW-0812">Transmembrane</keyword>